<dbReference type="Gene3D" id="3.40.50.1820">
    <property type="entry name" value="alpha/beta hydrolase"/>
    <property type="match status" value="1"/>
</dbReference>
<proteinExistence type="predicted"/>
<dbReference type="SUPFAM" id="SSF53474">
    <property type="entry name" value="alpha/beta-Hydrolases"/>
    <property type="match status" value="1"/>
</dbReference>
<dbReference type="RefSeq" id="WP_108178503.1">
    <property type="nucleotide sequence ID" value="NZ_PZZL01000007.1"/>
</dbReference>
<reference evidence="3 4" key="1">
    <citation type="submission" date="2018-04" db="EMBL/GenBank/DDBJ databases">
        <title>Genomic Encyclopedia of Archaeal and Bacterial Type Strains, Phase II (KMG-II): from individual species to whole genera.</title>
        <authorList>
            <person name="Goeker M."/>
        </authorList>
    </citation>
    <scope>NUCLEOTIDE SEQUENCE [LARGE SCALE GENOMIC DNA]</scope>
    <source>
        <strain evidence="3 4">DSM 25521</strain>
    </source>
</reference>
<evidence type="ECO:0000256" key="1">
    <source>
        <dbReference type="ARBA" id="ARBA00022801"/>
    </source>
</evidence>
<keyword evidence="4" id="KW-1185">Reference proteome</keyword>
<dbReference type="Pfam" id="PF12697">
    <property type="entry name" value="Abhydrolase_6"/>
    <property type="match status" value="1"/>
</dbReference>
<dbReference type="InterPro" id="IPR029058">
    <property type="entry name" value="AB_hydrolase_fold"/>
</dbReference>
<protein>
    <submittedName>
        <fullName evidence="3">Pimeloyl-ACP methyl ester carboxylesterase</fullName>
    </submittedName>
</protein>
<dbReference type="InterPro" id="IPR000639">
    <property type="entry name" value="Epox_hydrolase-like"/>
</dbReference>
<comment type="caution">
    <text evidence="3">The sequence shown here is derived from an EMBL/GenBank/DDBJ whole genome shotgun (WGS) entry which is preliminary data.</text>
</comment>
<dbReference type="InterPro" id="IPR000073">
    <property type="entry name" value="AB_hydrolase_1"/>
</dbReference>
<dbReference type="OrthoDB" id="9798888at2"/>
<organism evidence="3 4">
    <name type="scientific">Phreatobacter oligotrophus</name>
    <dbReference type="NCBI Taxonomy" id="1122261"/>
    <lineage>
        <taxon>Bacteria</taxon>
        <taxon>Pseudomonadati</taxon>
        <taxon>Pseudomonadota</taxon>
        <taxon>Alphaproteobacteria</taxon>
        <taxon>Hyphomicrobiales</taxon>
        <taxon>Phreatobacteraceae</taxon>
        <taxon>Phreatobacter</taxon>
    </lineage>
</organism>
<name>A0A2T4Z049_9HYPH</name>
<evidence type="ECO:0000259" key="2">
    <source>
        <dbReference type="Pfam" id="PF12697"/>
    </source>
</evidence>
<keyword evidence="1" id="KW-0378">Hydrolase</keyword>
<dbReference type="GO" id="GO:0016787">
    <property type="term" value="F:hydrolase activity"/>
    <property type="evidence" value="ECO:0007669"/>
    <property type="project" value="UniProtKB-KW"/>
</dbReference>
<feature type="domain" description="AB hydrolase-1" evidence="2">
    <location>
        <begin position="14"/>
        <end position="254"/>
    </location>
</feature>
<sequence length="263" mass="27527">MAVALTDIGTGPPLVLLHGWAVDRSFFGRQMPLARQGYRLLAPDLPGHGERASAGGPATMAALADDLADLLAAEHLEGAVLVGWSMGAMLALELLARGPTPALAGLVIVDMSPRIANDAEWRHGLAGGQDMDETRAAADRMHRHWGDYAGRIARSMFAEGSEGDDGLVADATSRIAARDPALMAGYWRSLAEADHRATVARLSVPVLAIAGGRSRLYRSGVATWIAATAPQGHAITLPDAGHAPHLEQPDAFNATVARFAAGL</sequence>
<accession>A0A2T4Z049</accession>
<dbReference type="Proteomes" id="UP000241808">
    <property type="component" value="Unassembled WGS sequence"/>
</dbReference>
<dbReference type="AlphaFoldDB" id="A0A2T4Z049"/>
<evidence type="ECO:0000313" key="4">
    <source>
        <dbReference type="Proteomes" id="UP000241808"/>
    </source>
</evidence>
<dbReference type="InterPro" id="IPR050266">
    <property type="entry name" value="AB_hydrolase_sf"/>
</dbReference>
<dbReference type="PRINTS" id="PR00412">
    <property type="entry name" value="EPOXHYDRLASE"/>
</dbReference>
<dbReference type="PANTHER" id="PTHR43798">
    <property type="entry name" value="MONOACYLGLYCEROL LIPASE"/>
    <property type="match status" value="1"/>
</dbReference>
<dbReference type="PANTHER" id="PTHR43798:SF31">
    <property type="entry name" value="AB HYDROLASE SUPERFAMILY PROTEIN YCLE"/>
    <property type="match status" value="1"/>
</dbReference>
<dbReference type="EMBL" id="PZZL01000007">
    <property type="protein sequence ID" value="PTM52860.1"/>
    <property type="molecule type" value="Genomic_DNA"/>
</dbReference>
<gene>
    <name evidence="3" type="ORF">C8P69_107138</name>
</gene>
<dbReference type="GO" id="GO:0016020">
    <property type="term" value="C:membrane"/>
    <property type="evidence" value="ECO:0007669"/>
    <property type="project" value="TreeGrafter"/>
</dbReference>
<evidence type="ECO:0000313" key="3">
    <source>
        <dbReference type="EMBL" id="PTM52860.1"/>
    </source>
</evidence>